<proteinExistence type="predicted"/>
<evidence type="ECO:0000256" key="1">
    <source>
        <dbReference type="SAM" id="SignalP"/>
    </source>
</evidence>
<gene>
    <name evidence="2" type="ORF">H4W34_006729</name>
</gene>
<feature type="signal peptide" evidence="1">
    <location>
        <begin position="1"/>
        <end position="26"/>
    </location>
</feature>
<sequence>MRSLPVRSAVAAVAVLALAPVPAVHAEPPPAALRDVPLPFLWPGAGLTSVAAVSDTEAWVSGRQGWIGDSTGNPVVRRRVGSQWKEYPLESWSGNGAAWQVVAHGGEVWAWGVQDDQVLFSARPGDSSPRHAR</sequence>
<keyword evidence="3" id="KW-1185">Reference proteome</keyword>
<dbReference type="EMBL" id="JADBDZ010000001">
    <property type="protein sequence ID" value="MBE1536896.1"/>
    <property type="molecule type" value="Genomic_DNA"/>
</dbReference>
<evidence type="ECO:0000313" key="3">
    <source>
        <dbReference type="Proteomes" id="UP000627838"/>
    </source>
</evidence>
<dbReference type="Proteomes" id="UP000627838">
    <property type="component" value="Unassembled WGS sequence"/>
</dbReference>
<dbReference type="RefSeq" id="WP_192762865.1">
    <property type="nucleotide sequence ID" value="NZ_JADBDZ010000001.1"/>
</dbReference>
<comment type="caution">
    <text evidence="2">The sequence shown here is derived from an EMBL/GenBank/DDBJ whole genome shotgun (WGS) entry which is preliminary data.</text>
</comment>
<accession>A0ABR9K2Z1</accession>
<reference evidence="2 3" key="1">
    <citation type="submission" date="2020-10" db="EMBL/GenBank/DDBJ databases">
        <title>Sequencing the genomes of 1000 actinobacteria strains.</title>
        <authorList>
            <person name="Klenk H.-P."/>
        </authorList>
    </citation>
    <scope>NUCLEOTIDE SEQUENCE [LARGE SCALE GENOMIC DNA]</scope>
    <source>
        <strain evidence="2 3">DSM 46744</strain>
    </source>
</reference>
<protein>
    <submittedName>
        <fullName evidence="2">Uncharacterized protein</fullName>
    </submittedName>
</protein>
<organism evidence="2 3">
    <name type="scientific">Actinomadura algeriensis</name>
    <dbReference type="NCBI Taxonomy" id="1679523"/>
    <lineage>
        <taxon>Bacteria</taxon>
        <taxon>Bacillati</taxon>
        <taxon>Actinomycetota</taxon>
        <taxon>Actinomycetes</taxon>
        <taxon>Streptosporangiales</taxon>
        <taxon>Thermomonosporaceae</taxon>
        <taxon>Actinomadura</taxon>
    </lineage>
</organism>
<feature type="chain" id="PRO_5045442689" evidence="1">
    <location>
        <begin position="27"/>
        <end position="133"/>
    </location>
</feature>
<keyword evidence="1" id="KW-0732">Signal</keyword>
<evidence type="ECO:0000313" key="2">
    <source>
        <dbReference type="EMBL" id="MBE1536896.1"/>
    </source>
</evidence>
<name>A0ABR9K2Z1_9ACTN</name>